<dbReference type="AlphaFoldDB" id="A0A4S4FKK8"/>
<gene>
    <name evidence="2" type="ORF">E6C64_07685</name>
    <name evidence="1" type="ORF">E6C64_08540</name>
</gene>
<organism evidence="1 3">
    <name type="scientific">Naasia lichenicola</name>
    <dbReference type="NCBI Taxonomy" id="2565933"/>
    <lineage>
        <taxon>Bacteria</taxon>
        <taxon>Bacillati</taxon>
        <taxon>Actinomycetota</taxon>
        <taxon>Actinomycetes</taxon>
        <taxon>Micrococcales</taxon>
        <taxon>Microbacteriaceae</taxon>
        <taxon>Naasia</taxon>
    </lineage>
</organism>
<keyword evidence="3" id="KW-1185">Reference proteome</keyword>
<proteinExistence type="predicted"/>
<evidence type="ECO:0000313" key="2">
    <source>
        <dbReference type="EMBL" id="THG31915.1"/>
    </source>
</evidence>
<accession>A0A4S4FKK8</accession>
<dbReference type="EMBL" id="SSSM01000003">
    <property type="protein sequence ID" value="THG31915.1"/>
    <property type="molecule type" value="Genomic_DNA"/>
</dbReference>
<reference evidence="1 3" key="1">
    <citation type="submission" date="2019-04" db="EMBL/GenBank/DDBJ databases">
        <authorList>
            <person name="Jiang L."/>
        </authorList>
    </citation>
    <scope>NUCLEOTIDE SEQUENCE [LARGE SCALE GENOMIC DNA]</scope>
    <source>
        <strain evidence="1 3">YIM 131853</strain>
    </source>
</reference>
<dbReference type="RefSeq" id="WP_136427035.1">
    <property type="nucleotide sequence ID" value="NZ_SSSM01000003.1"/>
</dbReference>
<sequence>MATEASEKANVVGVYVHKESGEELEALNVPQADAFVRLGFQFDAKKTAEARNKADKAEEGK</sequence>
<protein>
    <submittedName>
        <fullName evidence="1">Uncharacterized protein</fullName>
    </submittedName>
</protein>
<evidence type="ECO:0000313" key="1">
    <source>
        <dbReference type="EMBL" id="THG30678.1"/>
    </source>
</evidence>
<dbReference type="EMBL" id="SSSM01000004">
    <property type="protein sequence ID" value="THG30678.1"/>
    <property type="molecule type" value="Genomic_DNA"/>
</dbReference>
<comment type="caution">
    <text evidence="1">The sequence shown here is derived from an EMBL/GenBank/DDBJ whole genome shotgun (WGS) entry which is preliminary data.</text>
</comment>
<evidence type="ECO:0000313" key="3">
    <source>
        <dbReference type="Proteomes" id="UP000309133"/>
    </source>
</evidence>
<dbReference type="Proteomes" id="UP000309133">
    <property type="component" value="Unassembled WGS sequence"/>
</dbReference>
<name>A0A4S4FKK8_9MICO</name>